<name>A0ABT6KXE2_9MYCO</name>
<evidence type="ECO:0000256" key="2">
    <source>
        <dbReference type="SAM" id="MobiDB-lite"/>
    </source>
</evidence>
<organism evidence="3 4">
    <name type="scientific">Mycolicibacterium frederiksbergense</name>
    <dbReference type="NCBI Taxonomy" id="117567"/>
    <lineage>
        <taxon>Bacteria</taxon>
        <taxon>Bacillati</taxon>
        <taxon>Actinomycetota</taxon>
        <taxon>Actinomycetes</taxon>
        <taxon>Mycobacteriales</taxon>
        <taxon>Mycobacteriaceae</taxon>
        <taxon>Mycolicibacterium</taxon>
    </lineage>
</organism>
<dbReference type="PANTHER" id="PTHR32502">
    <property type="entry name" value="N-ACETYLGALACTOSAMINE PERMEASE II COMPONENT-RELATED"/>
    <property type="match status" value="1"/>
</dbReference>
<dbReference type="Gene3D" id="3.20.20.70">
    <property type="entry name" value="Aldolase class I"/>
    <property type="match status" value="1"/>
</dbReference>
<comment type="pathway">
    <text evidence="1">Carbohydrate metabolism.</text>
</comment>
<dbReference type="EMBL" id="JARXVE010000003">
    <property type="protein sequence ID" value="MDH6195367.1"/>
    <property type="molecule type" value="Genomic_DNA"/>
</dbReference>
<comment type="caution">
    <text evidence="3">The sequence shown here is derived from an EMBL/GenBank/DDBJ whole genome shotgun (WGS) entry which is preliminary data.</text>
</comment>
<dbReference type="NCBIfam" id="TIGR02810">
    <property type="entry name" value="agaZ_gatZ"/>
    <property type="match status" value="1"/>
</dbReference>
<sequence length="460" mass="50876">MTPTTAALPKTQSANASDRPSRLPLADIIGRHKAGEPVGIYSVCSAHPTVVQAAFVQAAADDSQVLIEATSNQVDQFGGYTGLNPAQFRDLLFGIADECGFDRDRIILGGDHLGPNRWQHQPADQAMANAEVLVASYVEAGYSKIHLDCSMSCADDPAVLSDEVVADRSARLLAVAEGAARRIGTDGPLYVIGTEVPVPGGAHETLSHLDPTPPDRARRTIDAHRKAFAARALEHVWPRIIALVVQPGVEFDHLRVVDYQRSATTELRHVLDSEPNLVFEAHSTDYQRPAQLRELVEDHWAILKVGPGLTFAMREALFALARIETELIPAPSRSHLIEVVERRMLTEPAHWRGYYEGDPITQRTARRYSYSDRLRYYWAEPEIDAARRQLLANLDQVGIPLPLISQFLPGQYDRIRARLLQPTAQALVIDRVRDALRPYARACMPTTDESRDLTTGAADE</sequence>
<proteinExistence type="predicted"/>
<accession>A0ABT6KXE2</accession>
<evidence type="ECO:0000313" key="4">
    <source>
        <dbReference type="Proteomes" id="UP001160130"/>
    </source>
</evidence>
<evidence type="ECO:0000313" key="3">
    <source>
        <dbReference type="EMBL" id="MDH6195367.1"/>
    </source>
</evidence>
<gene>
    <name evidence="3" type="ORF">M2272_002007</name>
</gene>
<dbReference type="InterPro" id="IPR050303">
    <property type="entry name" value="GatZ_KbaZ_carbometab"/>
</dbReference>
<feature type="compositionally biased region" description="Polar residues" evidence="2">
    <location>
        <begin position="1"/>
        <end position="18"/>
    </location>
</feature>
<evidence type="ECO:0000256" key="1">
    <source>
        <dbReference type="ARBA" id="ARBA00005007"/>
    </source>
</evidence>
<dbReference type="Pfam" id="PF08013">
    <property type="entry name" value="GatZ_KbaZ-like"/>
    <property type="match status" value="1"/>
</dbReference>
<dbReference type="PANTHER" id="PTHR32502:SF2">
    <property type="entry name" value="D-TAGATOSE-1,6-BISPHOSPHATE ALDOLASE SUBUNIT KBAZ"/>
    <property type="match status" value="1"/>
</dbReference>
<feature type="region of interest" description="Disordered" evidence="2">
    <location>
        <begin position="1"/>
        <end position="22"/>
    </location>
</feature>
<protein>
    <submittedName>
        <fullName evidence="3">D-tagatose-1,6-bisphosphate aldolase subunit GatZ/KbaZ</fullName>
    </submittedName>
</protein>
<dbReference type="RefSeq" id="WP_280832034.1">
    <property type="nucleotide sequence ID" value="NZ_JARXVE010000003.1"/>
</dbReference>
<dbReference type="PIRSF" id="PIRSF009264">
    <property type="entry name" value="TagBP_ald_AgaZ"/>
    <property type="match status" value="1"/>
</dbReference>
<reference evidence="3 4" key="1">
    <citation type="submission" date="2023-04" db="EMBL/GenBank/DDBJ databases">
        <title>Forest soil microbial communities from Buena Vista Peninsula, Colon Province, Panama.</title>
        <authorList>
            <person name="Bouskill N."/>
        </authorList>
    </citation>
    <scope>NUCLEOTIDE SEQUENCE [LARGE SCALE GENOMIC DNA]</scope>
    <source>
        <strain evidence="3 4">AC80</strain>
    </source>
</reference>
<dbReference type="InterPro" id="IPR012062">
    <property type="entry name" value="GatZ/KbaZ-like"/>
</dbReference>
<dbReference type="InterPro" id="IPR013785">
    <property type="entry name" value="Aldolase_TIM"/>
</dbReference>
<keyword evidence="4" id="KW-1185">Reference proteome</keyword>
<dbReference type="Proteomes" id="UP001160130">
    <property type="component" value="Unassembled WGS sequence"/>
</dbReference>
<dbReference type="SUPFAM" id="SSF51569">
    <property type="entry name" value="Aldolase"/>
    <property type="match status" value="1"/>
</dbReference>
<dbReference type="Gene3D" id="1.10.400.20">
    <property type="entry name" value="putative tagatose 6-phosphate kinase domain like"/>
    <property type="match status" value="1"/>
</dbReference>